<organism evidence="6 7">
    <name type="scientific">Corallococcus exercitus</name>
    <dbReference type="NCBI Taxonomy" id="2316736"/>
    <lineage>
        <taxon>Bacteria</taxon>
        <taxon>Pseudomonadati</taxon>
        <taxon>Myxococcota</taxon>
        <taxon>Myxococcia</taxon>
        <taxon>Myxococcales</taxon>
        <taxon>Cystobacterineae</taxon>
        <taxon>Myxococcaceae</taxon>
        <taxon>Corallococcus</taxon>
    </lineage>
</organism>
<evidence type="ECO:0000313" key="7">
    <source>
        <dbReference type="Proteomes" id="UP000528460"/>
    </source>
</evidence>
<feature type="domain" description="AMP-dependent synthetase/ligase" evidence="5">
    <location>
        <begin position="39"/>
        <end position="444"/>
    </location>
</feature>
<dbReference type="Pfam" id="PF23562">
    <property type="entry name" value="AMP-binding_C_3"/>
    <property type="match status" value="1"/>
</dbReference>
<evidence type="ECO:0000313" key="6">
    <source>
        <dbReference type="EMBL" id="NOK12322.1"/>
    </source>
</evidence>
<reference evidence="6 7" key="1">
    <citation type="submission" date="2020-05" db="EMBL/GenBank/DDBJ databases">
        <authorList>
            <person name="Whitworth D."/>
        </authorList>
    </citation>
    <scope>NUCLEOTIDE SEQUENCE [LARGE SCALE GENOMIC DNA]</scope>
    <source>
        <strain evidence="6 7">CA046A</strain>
    </source>
</reference>
<keyword evidence="2" id="KW-0276">Fatty acid metabolism</keyword>
<evidence type="ECO:0000259" key="5">
    <source>
        <dbReference type="Pfam" id="PF00501"/>
    </source>
</evidence>
<evidence type="ECO:0000256" key="1">
    <source>
        <dbReference type="ARBA" id="ARBA00022598"/>
    </source>
</evidence>
<proteinExistence type="predicted"/>
<dbReference type="SUPFAM" id="SSF56801">
    <property type="entry name" value="Acetyl-CoA synthetase-like"/>
    <property type="match status" value="1"/>
</dbReference>
<dbReference type="InterPro" id="IPR045851">
    <property type="entry name" value="AMP-bd_C_sf"/>
</dbReference>
<evidence type="ECO:0000256" key="2">
    <source>
        <dbReference type="ARBA" id="ARBA00022832"/>
    </source>
</evidence>
<dbReference type="InterPro" id="IPR000873">
    <property type="entry name" value="AMP-dep_synth/lig_dom"/>
</dbReference>
<evidence type="ECO:0000256" key="4">
    <source>
        <dbReference type="ARBA" id="ARBA00024484"/>
    </source>
</evidence>
<comment type="catalytic activity">
    <reaction evidence="4">
        <text>a long-chain fatty acid + ATP + CoA = a long-chain fatty acyl-CoA + AMP + diphosphate</text>
        <dbReference type="Rhea" id="RHEA:15421"/>
        <dbReference type="ChEBI" id="CHEBI:30616"/>
        <dbReference type="ChEBI" id="CHEBI:33019"/>
        <dbReference type="ChEBI" id="CHEBI:57287"/>
        <dbReference type="ChEBI" id="CHEBI:57560"/>
        <dbReference type="ChEBI" id="CHEBI:83139"/>
        <dbReference type="ChEBI" id="CHEBI:456215"/>
        <dbReference type="EC" id="6.2.1.3"/>
    </reaction>
    <physiologicalReaction direction="left-to-right" evidence="4">
        <dbReference type="Rhea" id="RHEA:15422"/>
    </physiologicalReaction>
</comment>
<gene>
    <name evidence="6" type="ORF">HNS30_25100</name>
</gene>
<dbReference type="RefSeq" id="WP_171418867.1">
    <property type="nucleotide sequence ID" value="NZ_JABFJW010000223.1"/>
</dbReference>
<dbReference type="PROSITE" id="PS00455">
    <property type="entry name" value="AMP_BINDING"/>
    <property type="match status" value="1"/>
</dbReference>
<dbReference type="Proteomes" id="UP000528460">
    <property type="component" value="Unassembled WGS sequence"/>
</dbReference>
<dbReference type="GO" id="GO:0004467">
    <property type="term" value="F:long-chain fatty acid-CoA ligase activity"/>
    <property type="evidence" value="ECO:0007669"/>
    <property type="project" value="UniProtKB-EC"/>
</dbReference>
<keyword evidence="1 6" id="KW-0436">Ligase</keyword>
<keyword evidence="3" id="KW-0443">Lipid metabolism</keyword>
<dbReference type="InterPro" id="IPR020845">
    <property type="entry name" value="AMP-binding_CS"/>
</dbReference>
<dbReference type="Gene3D" id="3.40.50.12780">
    <property type="entry name" value="N-terminal domain of ligase-like"/>
    <property type="match status" value="1"/>
</dbReference>
<sequence>MRAESQVTTAPAAGGTQEQNLVQLLVQRAQNASKVGVTHKKDGRWQDVTYAQVLEDVKAQAAGLIAQGVQPGDRVAIFANTSLQWIIADLAISAAQAITVPIYGSNTPDECHYILNHSETKLLLVDSDEKDAKQAGRLSRVRSKLASIPALQKIVVFEGPISGDKEMTLADMVASGKGHPQATEAAFAERVGAVKSDDTNLLIYTSGTTGAPKGVILTHGNWAYEAKATQAMGMMKPEDSVMLFLPLAHVFAQVVKAAWLSMGFRLIIAESVDKLLANLAETRPTVLPSVPRVFEKVYNNVVANGSAAPGMKGKLFKWAFGLFDEYAEAKGQGREYSSLQFSLAKKLVFSKVRKTLDEKLGGNMRIFISGGAPLSRKIAYFFDLLDLKVLEGYGLTETSAPCNANRVEKIKIGTVGPPVPGTEIKIAADGEILVRGPCVMKGYYKNEEATKEVLDPDGWFHTGDIGEVDSDNYLRITDRKKDIIVTAGGKNVAPQNIENTLKTFPLISQAMVYGDKQPYLVALVTVSEDPARKLLEDKGAPVGSYEQNSQRPEIRAAIEEIFKKVNAEIPPYSTIKKFQVMTADFTQESGELTPTLKVKRKVASQKYMKFIDAMYASGKGGGD</sequence>
<name>A0A7Y4JY16_9BACT</name>
<dbReference type="EMBL" id="JABFJW010000223">
    <property type="protein sequence ID" value="NOK12322.1"/>
    <property type="molecule type" value="Genomic_DNA"/>
</dbReference>
<dbReference type="PANTHER" id="PTHR43272">
    <property type="entry name" value="LONG-CHAIN-FATTY-ACID--COA LIGASE"/>
    <property type="match status" value="1"/>
</dbReference>
<dbReference type="AlphaFoldDB" id="A0A7Y4JY16"/>
<dbReference type="Gene3D" id="3.30.300.30">
    <property type="match status" value="1"/>
</dbReference>
<accession>A0A7Y4JY16</accession>
<dbReference type="PANTHER" id="PTHR43272:SF32">
    <property type="entry name" value="AMP-DEPENDENT SYNTHETASE_LIGASE DOMAIN-CONTAINING PROTEIN"/>
    <property type="match status" value="1"/>
</dbReference>
<dbReference type="GO" id="GO:0016020">
    <property type="term" value="C:membrane"/>
    <property type="evidence" value="ECO:0007669"/>
    <property type="project" value="TreeGrafter"/>
</dbReference>
<comment type="caution">
    <text evidence="6">The sequence shown here is derived from an EMBL/GenBank/DDBJ whole genome shotgun (WGS) entry which is preliminary data.</text>
</comment>
<dbReference type="Pfam" id="PF00501">
    <property type="entry name" value="AMP-binding"/>
    <property type="match status" value="1"/>
</dbReference>
<dbReference type="InterPro" id="IPR042099">
    <property type="entry name" value="ANL_N_sf"/>
</dbReference>
<evidence type="ECO:0000256" key="3">
    <source>
        <dbReference type="ARBA" id="ARBA00023098"/>
    </source>
</evidence>
<dbReference type="CDD" id="cd05907">
    <property type="entry name" value="VL_LC_FACS_like"/>
    <property type="match status" value="1"/>
</dbReference>
<protein>
    <submittedName>
        <fullName evidence="6">Long-chain fatty acid--CoA ligase</fullName>
    </submittedName>
</protein>